<dbReference type="Pfam" id="PF18480">
    <property type="entry name" value="DUF5615"/>
    <property type="match status" value="1"/>
</dbReference>
<evidence type="ECO:0000313" key="2">
    <source>
        <dbReference type="EMBL" id="SDZ01514.1"/>
    </source>
</evidence>
<name>A0A1H3PK43_9BACT</name>
<sequence length="115" mass="13310">MIFLLDANIPPSLQEDILEHQVIHVQSLTEGTATKDKEINDFSFENECVLITKDTDFYDSFLLTGKPPKLILVKLGNVRLRELRSYFRKNWKLIEELIQTHPLLILTKDSIKVTA</sequence>
<feature type="domain" description="DUF5615" evidence="1">
    <location>
        <begin position="1"/>
        <end position="108"/>
    </location>
</feature>
<evidence type="ECO:0000313" key="3">
    <source>
        <dbReference type="Proteomes" id="UP000199663"/>
    </source>
</evidence>
<dbReference type="EMBL" id="FNQC01000004">
    <property type="protein sequence ID" value="SDZ01514.1"/>
    <property type="molecule type" value="Genomic_DNA"/>
</dbReference>
<dbReference type="InterPro" id="IPR041049">
    <property type="entry name" value="DUF5615"/>
</dbReference>
<comment type="caution">
    <text evidence="2">The sequence shown here is derived from an EMBL/GenBank/DDBJ whole genome shotgun (WGS) entry which is preliminary data.</text>
</comment>
<protein>
    <submittedName>
        <fullName evidence="2">Predicted nuclease, contains PIN domain, potential toxin-antitoxin system component</fullName>
    </submittedName>
</protein>
<dbReference type="Proteomes" id="UP000199663">
    <property type="component" value="Unassembled WGS sequence"/>
</dbReference>
<organism evidence="2 3">
    <name type="scientific">Rhodonellum ikkaensis</name>
    <dbReference type="NCBI Taxonomy" id="336829"/>
    <lineage>
        <taxon>Bacteria</taxon>
        <taxon>Pseudomonadati</taxon>
        <taxon>Bacteroidota</taxon>
        <taxon>Cytophagia</taxon>
        <taxon>Cytophagales</taxon>
        <taxon>Cytophagaceae</taxon>
        <taxon>Rhodonellum</taxon>
    </lineage>
</organism>
<dbReference type="RefSeq" id="WP_019597889.1">
    <property type="nucleotide sequence ID" value="NZ_FNQC01000004.1"/>
</dbReference>
<reference evidence="2 3" key="1">
    <citation type="submission" date="2016-10" db="EMBL/GenBank/DDBJ databases">
        <authorList>
            <person name="Varghese N."/>
            <person name="Submissions S."/>
        </authorList>
    </citation>
    <scope>NUCLEOTIDE SEQUENCE [LARGE SCALE GENOMIC DNA]</scope>
    <source>
        <strain evidence="2 3">DSM 17997</strain>
    </source>
</reference>
<evidence type="ECO:0000259" key="1">
    <source>
        <dbReference type="Pfam" id="PF18480"/>
    </source>
</evidence>
<keyword evidence="3" id="KW-1185">Reference proteome</keyword>
<accession>A0A1H3PK43</accession>
<proteinExistence type="predicted"/>
<gene>
    <name evidence="2" type="ORF">SAMN05444412_104314</name>
</gene>